<reference evidence="3" key="2">
    <citation type="journal article" date="2023" name="Commun. Biol.">
        <title>Intrasexual cuticular hydrocarbon dimorphism in a wasp sheds light on hydrocarbon biosynthesis genes in Hymenoptera.</title>
        <authorList>
            <person name="Moris V.C."/>
            <person name="Podsiadlowski L."/>
            <person name="Martin S."/>
            <person name="Oeyen J.P."/>
            <person name="Donath A."/>
            <person name="Petersen M."/>
            <person name="Wilbrandt J."/>
            <person name="Misof B."/>
            <person name="Liedtke D."/>
            <person name="Thamm M."/>
            <person name="Scheiner R."/>
            <person name="Schmitt T."/>
            <person name="Niehuis O."/>
        </authorList>
    </citation>
    <scope>NUCLEOTIDE SEQUENCE</scope>
    <source>
        <strain evidence="3">GBR_01_08_01A</strain>
    </source>
</reference>
<feature type="coiled-coil region" evidence="1">
    <location>
        <begin position="253"/>
        <end position="286"/>
    </location>
</feature>
<evidence type="ECO:0000256" key="1">
    <source>
        <dbReference type="SAM" id="Coils"/>
    </source>
</evidence>
<sequence length="308" mass="36689">MDNKYILVRYIMEEIECQYNLGNYIYTIRDTKDVHTRLRSDPVFVAEYIKLNGTNLEFQVQNENLVTDTSFVWTRNKTLLLIEAYDVRKDKFRDSTIKKKTLWKEIAAEFEKKNYHVSAENLDKKFRNLKRTYIKIRDNIKNSTLGKDRVTWEYYDYLQNIYEKDCSTNIPNVVIKNENYEKISQLDHSESSSSAKTIAEDDFVAGLSDQPDQYDRCNGGTQLMCDTKSNIHGRVKLRTRRKKQMKAFREEHLNLEKEKIKELRRLREAIENNNEIQRERNQLFSALIMNITCETLNEFKFGSFCEKV</sequence>
<accession>A0AAD9VVX7</accession>
<dbReference type="AlphaFoldDB" id="A0AAD9VVX7"/>
<proteinExistence type="predicted"/>
<dbReference type="Gene3D" id="1.10.10.60">
    <property type="entry name" value="Homeodomain-like"/>
    <property type="match status" value="1"/>
</dbReference>
<evidence type="ECO:0000313" key="4">
    <source>
        <dbReference type="Proteomes" id="UP001258017"/>
    </source>
</evidence>
<dbReference type="EMBL" id="JAIFRP010000006">
    <property type="protein sequence ID" value="KAK2588122.1"/>
    <property type="molecule type" value="Genomic_DNA"/>
</dbReference>
<dbReference type="Proteomes" id="UP001258017">
    <property type="component" value="Unassembled WGS sequence"/>
</dbReference>
<comment type="caution">
    <text evidence="3">The sequence shown here is derived from an EMBL/GenBank/DDBJ whole genome shotgun (WGS) entry which is preliminary data.</text>
</comment>
<protein>
    <recommendedName>
        <fullName evidence="2">Myb/SANT-like DNA-binding domain-containing protein</fullName>
    </recommendedName>
</protein>
<keyword evidence="1" id="KW-0175">Coiled coil</keyword>
<feature type="domain" description="Myb/SANT-like DNA-binding" evidence="2">
    <location>
        <begin position="72"/>
        <end position="160"/>
    </location>
</feature>
<name>A0AAD9VVX7_9HYME</name>
<reference evidence="3" key="1">
    <citation type="submission" date="2021-08" db="EMBL/GenBank/DDBJ databases">
        <authorList>
            <person name="Misof B."/>
            <person name="Oliver O."/>
            <person name="Podsiadlowski L."/>
            <person name="Donath A."/>
            <person name="Peters R."/>
            <person name="Mayer C."/>
            <person name="Rust J."/>
            <person name="Gunkel S."/>
            <person name="Lesny P."/>
            <person name="Martin S."/>
            <person name="Oeyen J.P."/>
            <person name="Petersen M."/>
            <person name="Panagiotis P."/>
            <person name="Wilbrandt J."/>
            <person name="Tanja T."/>
        </authorList>
    </citation>
    <scope>NUCLEOTIDE SEQUENCE</scope>
    <source>
        <strain evidence="3">GBR_01_08_01A</strain>
        <tissue evidence="3">Thorax + abdomen</tissue>
    </source>
</reference>
<dbReference type="Pfam" id="PF13837">
    <property type="entry name" value="Myb_DNA-bind_4"/>
    <property type="match status" value="1"/>
</dbReference>
<evidence type="ECO:0000313" key="3">
    <source>
        <dbReference type="EMBL" id="KAK2588122.1"/>
    </source>
</evidence>
<gene>
    <name evidence="3" type="ORF">KPH14_004175</name>
</gene>
<dbReference type="InterPro" id="IPR044822">
    <property type="entry name" value="Myb_DNA-bind_4"/>
</dbReference>
<organism evidence="3 4">
    <name type="scientific">Odynerus spinipes</name>
    <dbReference type="NCBI Taxonomy" id="1348599"/>
    <lineage>
        <taxon>Eukaryota</taxon>
        <taxon>Metazoa</taxon>
        <taxon>Ecdysozoa</taxon>
        <taxon>Arthropoda</taxon>
        <taxon>Hexapoda</taxon>
        <taxon>Insecta</taxon>
        <taxon>Pterygota</taxon>
        <taxon>Neoptera</taxon>
        <taxon>Endopterygota</taxon>
        <taxon>Hymenoptera</taxon>
        <taxon>Apocrita</taxon>
        <taxon>Aculeata</taxon>
        <taxon>Vespoidea</taxon>
        <taxon>Vespidae</taxon>
        <taxon>Eumeninae</taxon>
        <taxon>Odynerus</taxon>
    </lineage>
</organism>
<evidence type="ECO:0000259" key="2">
    <source>
        <dbReference type="Pfam" id="PF13837"/>
    </source>
</evidence>
<keyword evidence="4" id="KW-1185">Reference proteome</keyword>